<sequence length="369" mass="39507">MTLRIVVVGAGYSGLAAAKLAAKWTDARVTLVNESGRFVERVRLHQLAAGQPLRDLPLADLLDGTGVELVVDRATEIDVVVRIVHTRDARALPYDLLIYALGSRADLDSVPGVAEHAHTVATLDQAARLRDRLAPGQTVAVVGGGLTGVEAAAELAETRPELKVRLVTRGVLGAGLSPRGRRYLRRAFDRLGVEVREDARVAKVRADGAVLAGGEHINADTVVWTAGFEVPGLARAAGFAVDDRGRMVVDRTLRSVSHPEVYGVGDAAAVHRADGQELRMACATGLPVAQQAVRGIADRLAGREPRPLRFRYVNQCISLGRRDGLVQFVRSDDSPRSAVLTGRPAALYKEAIVRSTILLERHPTLPSGI</sequence>
<accession>A0A365GXU6</accession>
<organism evidence="7 8">
    <name type="scientific">Actinomadura craniellae</name>
    <dbReference type="NCBI Taxonomy" id="2231787"/>
    <lineage>
        <taxon>Bacteria</taxon>
        <taxon>Bacillati</taxon>
        <taxon>Actinomycetota</taxon>
        <taxon>Actinomycetes</taxon>
        <taxon>Streptosporangiales</taxon>
        <taxon>Thermomonosporaceae</taxon>
        <taxon>Actinomadura</taxon>
    </lineage>
</organism>
<dbReference type="InterPro" id="IPR023753">
    <property type="entry name" value="FAD/NAD-binding_dom"/>
</dbReference>
<dbReference type="InterPro" id="IPR036188">
    <property type="entry name" value="FAD/NAD-bd_sf"/>
</dbReference>
<dbReference type="RefSeq" id="WP_111871224.1">
    <property type="nucleotide sequence ID" value="NZ_QLYX01000017.1"/>
</dbReference>
<comment type="cofactor">
    <cofactor evidence="1">
        <name>FAD</name>
        <dbReference type="ChEBI" id="CHEBI:57692"/>
    </cofactor>
</comment>
<evidence type="ECO:0000313" key="7">
    <source>
        <dbReference type="EMBL" id="RAY11646.1"/>
    </source>
</evidence>
<evidence type="ECO:0000256" key="4">
    <source>
        <dbReference type="ARBA" id="ARBA00022827"/>
    </source>
</evidence>
<dbReference type="Gene3D" id="3.50.50.100">
    <property type="match status" value="1"/>
</dbReference>
<evidence type="ECO:0000313" key="8">
    <source>
        <dbReference type="Proteomes" id="UP000251891"/>
    </source>
</evidence>
<dbReference type="PANTHER" id="PTHR42913:SF3">
    <property type="entry name" value="64 KDA MITOCHONDRIAL NADH DEHYDROGENASE (EUROFUNG)"/>
    <property type="match status" value="1"/>
</dbReference>
<dbReference type="InterPro" id="IPR051169">
    <property type="entry name" value="NADH-Q_oxidoreductase"/>
</dbReference>
<feature type="domain" description="FAD/NAD(P)-binding" evidence="6">
    <location>
        <begin position="4"/>
        <end position="283"/>
    </location>
</feature>
<keyword evidence="3" id="KW-0285">Flavoprotein</keyword>
<dbReference type="PRINTS" id="PR00368">
    <property type="entry name" value="FADPNR"/>
</dbReference>
<dbReference type="PRINTS" id="PR00469">
    <property type="entry name" value="PNDRDTASEII"/>
</dbReference>
<dbReference type="EMBL" id="QLYX01000017">
    <property type="protein sequence ID" value="RAY11646.1"/>
    <property type="molecule type" value="Genomic_DNA"/>
</dbReference>
<evidence type="ECO:0000256" key="1">
    <source>
        <dbReference type="ARBA" id="ARBA00001974"/>
    </source>
</evidence>
<evidence type="ECO:0000259" key="6">
    <source>
        <dbReference type="Pfam" id="PF07992"/>
    </source>
</evidence>
<comment type="similarity">
    <text evidence="2">Belongs to the NADH dehydrogenase family.</text>
</comment>
<protein>
    <submittedName>
        <fullName evidence="7">Oxidoreductase</fullName>
    </submittedName>
</protein>
<dbReference type="PANTHER" id="PTHR42913">
    <property type="entry name" value="APOPTOSIS-INDUCING FACTOR 1"/>
    <property type="match status" value="1"/>
</dbReference>
<comment type="caution">
    <text evidence="7">The sequence shown here is derived from an EMBL/GenBank/DDBJ whole genome shotgun (WGS) entry which is preliminary data.</text>
</comment>
<evidence type="ECO:0000256" key="2">
    <source>
        <dbReference type="ARBA" id="ARBA00005272"/>
    </source>
</evidence>
<dbReference type="AlphaFoldDB" id="A0A365GXU6"/>
<keyword evidence="4" id="KW-0274">FAD</keyword>
<dbReference type="OrthoDB" id="9784880at2"/>
<evidence type="ECO:0000256" key="5">
    <source>
        <dbReference type="ARBA" id="ARBA00023002"/>
    </source>
</evidence>
<dbReference type="GO" id="GO:0003955">
    <property type="term" value="F:NAD(P)H dehydrogenase (quinone) activity"/>
    <property type="evidence" value="ECO:0007669"/>
    <property type="project" value="TreeGrafter"/>
</dbReference>
<dbReference type="Proteomes" id="UP000251891">
    <property type="component" value="Unassembled WGS sequence"/>
</dbReference>
<name>A0A365GXU6_9ACTN</name>
<reference evidence="7 8" key="1">
    <citation type="submission" date="2018-06" db="EMBL/GenBank/DDBJ databases">
        <title>Actinomadura craniellae sp. nov. isolated from marine sponge Craniella sp.</title>
        <authorList>
            <person name="Li L."/>
            <person name="Xu Q.H."/>
            <person name="Lin H.W."/>
            <person name="Lu Y.H."/>
        </authorList>
    </citation>
    <scope>NUCLEOTIDE SEQUENCE [LARGE SCALE GENOMIC DNA]</scope>
    <source>
        <strain evidence="7 8">LHW63021</strain>
    </source>
</reference>
<proteinExistence type="inferred from homology"/>
<gene>
    <name evidence="7" type="ORF">DPM19_28895</name>
</gene>
<dbReference type="GO" id="GO:0019646">
    <property type="term" value="P:aerobic electron transport chain"/>
    <property type="evidence" value="ECO:0007669"/>
    <property type="project" value="TreeGrafter"/>
</dbReference>
<dbReference type="SUPFAM" id="SSF51905">
    <property type="entry name" value="FAD/NAD(P)-binding domain"/>
    <property type="match status" value="1"/>
</dbReference>
<keyword evidence="8" id="KW-1185">Reference proteome</keyword>
<dbReference type="Pfam" id="PF07992">
    <property type="entry name" value="Pyr_redox_2"/>
    <property type="match status" value="1"/>
</dbReference>
<keyword evidence="5" id="KW-0560">Oxidoreductase</keyword>
<evidence type="ECO:0000256" key="3">
    <source>
        <dbReference type="ARBA" id="ARBA00022630"/>
    </source>
</evidence>